<dbReference type="HOGENOM" id="CLU_1210890_0_0_1"/>
<keyword evidence="2" id="KW-0732">Signal</keyword>
<dbReference type="SUPFAM" id="SSF50814">
    <property type="entry name" value="Lipocalins"/>
    <property type="match status" value="1"/>
</dbReference>
<dbReference type="InParanoid" id="B4LK50"/>
<dbReference type="KEGG" id="dvi:6626003"/>
<dbReference type="AlphaFoldDB" id="B4LK50"/>
<dbReference type="Proteomes" id="UP000008792">
    <property type="component" value="Unassembled WGS sequence"/>
</dbReference>
<dbReference type="SMR" id="B4LK50"/>
<dbReference type="Gene3D" id="2.40.128.20">
    <property type="match status" value="1"/>
</dbReference>
<accession>B4LK50</accession>
<reference evidence="3 4" key="1">
    <citation type="journal article" date="2007" name="Nature">
        <title>Evolution of genes and genomes on the Drosophila phylogeny.</title>
        <authorList>
            <consortium name="Drosophila 12 Genomes Consortium"/>
            <person name="Clark A.G."/>
            <person name="Eisen M.B."/>
            <person name="Smith D.R."/>
            <person name="Bergman C.M."/>
            <person name="Oliver B."/>
            <person name="Markow T.A."/>
            <person name="Kaufman T.C."/>
            <person name="Kellis M."/>
            <person name="Gelbart W."/>
            <person name="Iyer V.N."/>
            <person name="Pollard D.A."/>
            <person name="Sackton T.B."/>
            <person name="Larracuente A.M."/>
            <person name="Singh N.D."/>
            <person name="Abad J.P."/>
            <person name="Abt D.N."/>
            <person name="Adryan B."/>
            <person name="Aguade M."/>
            <person name="Akashi H."/>
            <person name="Anderson W.W."/>
            <person name="Aquadro C.F."/>
            <person name="Ardell D.H."/>
            <person name="Arguello R."/>
            <person name="Artieri C.G."/>
            <person name="Barbash D.A."/>
            <person name="Barker D."/>
            <person name="Barsanti P."/>
            <person name="Batterham P."/>
            <person name="Batzoglou S."/>
            <person name="Begun D."/>
            <person name="Bhutkar A."/>
            <person name="Blanco E."/>
            <person name="Bosak S.A."/>
            <person name="Bradley R.K."/>
            <person name="Brand A.D."/>
            <person name="Brent M.R."/>
            <person name="Brooks A.N."/>
            <person name="Brown R.H."/>
            <person name="Butlin R.K."/>
            <person name="Caggese C."/>
            <person name="Calvi B.R."/>
            <person name="Bernardo de Carvalho A."/>
            <person name="Caspi A."/>
            <person name="Castrezana S."/>
            <person name="Celniker S.E."/>
            <person name="Chang J.L."/>
            <person name="Chapple C."/>
            <person name="Chatterji S."/>
            <person name="Chinwalla A."/>
            <person name="Civetta A."/>
            <person name="Clifton S.W."/>
            <person name="Comeron J.M."/>
            <person name="Costello J.C."/>
            <person name="Coyne J.A."/>
            <person name="Daub J."/>
            <person name="David R.G."/>
            <person name="Delcher A.L."/>
            <person name="Delehaunty K."/>
            <person name="Do C.B."/>
            <person name="Ebling H."/>
            <person name="Edwards K."/>
            <person name="Eickbush T."/>
            <person name="Evans J.D."/>
            <person name="Filipski A."/>
            <person name="Findeiss S."/>
            <person name="Freyhult E."/>
            <person name="Fulton L."/>
            <person name="Fulton R."/>
            <person name="Garcia A.C."/>
            <person name="Gardiner A."/>
            <person name="Garfield D.A."/>
            <person name="Garvin B.E."/>
            <person name="Gibson G."/>
            <person name="Gilbert D."/>
            <person name="Gnerre S."/>
            <person name="Godfrey J."/>
            <person name="Good R."/>
            <person name="Gotea V."/>
            <person name="Gravely B."/>
            <person name="Greenberg A.J."/>
            <person name="Griffiths-Jones S."/>
            <person name="Gross S."/>
            <person name="Guigo R."/>
            <person name="Gustafson E.A."/>
            <person name="Haerty W."/>
            <person name="Hahn M.W."/>
            <person name="Halligan D.L."/>
            <person name="Halpern A.L."/>
            <person name="Halter G.M."/>
            <person name="Han M.V."/>
            <person name="Heger A."/>
            <person name="Hillier L."/>
            <person name="Hinrichs A.S."/>
            <person name="Holmes I."/>
            <person name="Hoskins R.A."/>
            <person name="Hubisz M.J."/>
            <person name="Hultmark D."/>
            <person name="Huntley M.A."/>
            <person name="Jaffe D.B."/>
            <person name="Jagadeeshan S."/>
            <person name="Jeck W.R."/>
            <person name="Johnson J."/>
            <person name="Jones C.D."/>
            <person name="Jordan W.C."/>
            <person name="Karpen G.H."/>
            <person name="Kataoka E."/>
            <person name="Keightley P.D."/>
            <person name="Kheradpour P."/>
            <person name="Kirkness E.F."/>
            <person name="Koerich L.B."/>
            <person name="Kristiansen K."/>
            <person name="Kudrna D."/>
            <person name="Kulathinal R.J."/>
            <person name="Kumar S."/>
            <person name="Kwok R."/>
            <person name="Lander E."/>
            <person name="Langley C.H."/>
            <person name="Lapoint R."/>
            <person name="Lazzaro B.P."/>
            <person name="Lee S.J."/>
            <person name="Levesque L."/>
            <person name="Li R."/>
            <person name="Lin C.F."/>
            <person name="Lin M.F."/>
            <person name="Lindblad-Toh K."/>
            <person name="Llopart A."/>
            <person name="Long M."/>
            <person name="Low L."/>
            <person name="Lozovsky E."/>
            <person name="Lu J."/>
            <person name="Luo M."/>
            <person name="Machado C.A."/>
            <person name="Makalowski W."/>
            <person name="Marzo M."/>
            <person name="Matsuda M."/>
            <person name="Matzkin L."/>
            <person name="McAllister B."/>
            <person name="McBride C.S."/>
            <person name="McKernan B."/>
            <person name="McKernan K."/>
            <person name="Mendez-Lago M."/>
            <person name="Minx P."/>
            <person name="Mollenhauer M.U."/>
            <person name="Montooth K."/>
            <person name="Mount S.M."/>
            <person name="Mu X."/>
            <person name="Myers E."/>
            <person name="Negre B."/>
            <person name="Newfeld S."/>
            <person name="Nielsen R."/>
            <person name="Noor M.A."/>
            <person name="O'Grady P."/>
            <person name="Pachter L."/>
            <person name="Papaceit M."/>
            <person name="Parisi M.J."/>
            <person name="Parisi M."/>
            <person name="Parts L."/>
            <person name="Pedersen J.S."/>
            <person name="Pesole G."/>
            <person name="Phillippy A.M."/>
            <person name="Ponting C.P."/>
            <person name="Pop M."/>
            <person name="Porcelli D."/>
            <person name="Powell J.R."/>
            <person name="Prohaska S."/>
            <person name="Pruitt K."/>
            <person name="Puig M."/>
            <person name="Quesneville H."/>
            <person name="Ram K.R."/>
            <person name="Rand D."/>
            <person name="Rasmussen M.D."/>
            <person name="Reed L.K."/>
            <person name="Reenan R."/>
            <person name="Reily A."/>
            <person name="Remington K.A."/>
            <person name="Rieger T.T."/>
            <person name="Ritchie M.G."/>
            <person name="Robin C."/>
            <person name="Rogers Y.H."/>
            <person name="Rohde C."/>
            <person name="Rozas J."/>
            <person name="Rubenfield M.J."/>
            <person name="Ruiz A."/>
            <person name="Russo S."/>
            <person name="Salzberg S.L."/>
            <person name="Sanchez-Gracia A."/>
            <person name="Saranga D.J."/>
            <person name="Sato H."/>
            <person name="Schaeffer S.W."/>
            <person name="Schatz M.C."/>
            <person name="Schlenke T."/>
            <person name="Schwartz R."/>
            <person name="Segarra C."/>
            <person name="Singh R.S."/>
            <person name="Sirot L."/>
            <person name="Sirota M."/>
            <person name="Sisneros N.B."/>
            <person name="Smith C.D."/>
            <person name="Smith T.F."/>
            <person name="Spieth J."/>
            <person name="Stage D.E."/>
            <person name="Stark A."/>
            <person name="Stephan W."/>
            <person name="Strausberg R.L."/>
            <person name="Strempel S."/>
            <person name="Sturgill D."/>
            <person name="Sutton G."/>
            <person name="Sutton G.G."/>
            <person name="Tao W."/>
            <person name="Teichmann S."/>
            <person name="Tobari Y.N."/>
            <person name="Tomimura Y."/>
            <person name="Tsolas J.M."/>
            <person name="Valente V.L."/>
            <person name="Venter E."/>
            <person name="Venter J.C."/>
            <person name="Vicario S."/>
            <person name="Vieira F.G."/>
            <person name="Vilella A.J."/>
            <person name="Villasante A."/>
            <person name="Walenz B."/>
            <person name="Wang J."/>
            <person name="Wasserman M."/>
            <person name="Watts T."/>
            <person name="Wilson D."/>
            <person name="Wilson R.K."/>
            <person name="Wing R.A."/>
            <person name="Wolfner M.F."/>
            <person name="Wong A."/>
            <person name="Wong G.K."/>
            <person name="Wu C.I."/>
            <person name="Wu G."/>
            <person name="Yamamoto D."/>
            <person name="Yang H.P."/>
            <person name="Yang S.P."/>
            <person name="Yorke J.A."/>
            <person name="Yoshida K."/>
            <person name="Zdobnov E."/>
            <person name="Zhang P."/>
            <person name="Zhang Y."/>
            <person name="Zimin A.V."/>
            <person name="Baldwin J."/>
            <person name="Abdouelleil A."/>
            <person name="Abdulkadir J."/>
            <person name="Abebe A."/>
            <person name="Abera B."/>
            <person name="Abreu J."/>
            <person name="Acer S.C."/>
            <person name="Aftuck L."/>
            <person name="Alexander A."/>
            <person name="An P."/>
            <person name="Anderson E."/>
            <person name="Anderson S."/>
            <person name="Arachi H."/>
            <person name="Azer M."/>
            <person name="Bachantsang P."/>
            <person name="Barry A."/>
            <person name="Bayul T."/>
            <person name="Berlin A."/>
            <person name="Bessette D."/>
            <person name="Bloom T."/>
            <person name="Blye J."/>
            <person name="Boguslavskiy L."/>
            <person name="Bonnet C."/>
            <person name="Boukhgalter B."/>
            <person name="Bourzgui I."/>
            <person name="Brown A."/>
            <person name="Cahill P."/>
            <person name="Channer S."/>
            <person name="Cheshatsang Y."/>
            <person name="Chuda L."/>
            <person name="Citroen M."/>
            <person name="Collymore A."/>
            <person name="Cooke P."/>
            <person name="Costello M."/>
            <person name="D'Aco K."/>
            <person name="Daza R."/>
            <person name="De Haan G."/>
            <person name="DeGray S."/>
            <person name="DeMaso C."/>
            <person name="Dhargay N."/>
            <person name="Dooley K."/>
            <person name="Dooley E."/>
            <person name="Doricent M."/>
            <person name="Dorje P."/>
            <person name="Dorjee K."/>
            <person name="Dupes A."/>
            <person name="Elong R."/>
            <person name="Falk J."/>
            <person name="Farina A."/>
            <person name="Faro S."/>
            <person name="Ferguson D."/>
            <person name="Fisher S."/>
            <person name="Foley C.D."/>
            <person name="Franke A."/>
            <person name="Friedrich D."/>
            <person name="Gadbois L."/>
            <person name="Gearin G."/>
            <person name="Gearin C.R."/>
            <person name="Giannoukos G."/>
            <person name="Goode T."/>
            <person name="Graham J."/>
            <person name="Grandbois E."/>
            <person name="Grewal S."/>
            <person name="Gyaltsen K."/>
            <person name="Hafez N."/>
            <person name="Hagos B."/>
            <person name="Hall J."/>
            <person name="Henson C."/>
            <person name="Hollinger A."/>
            <person name="Honan T."/>
            <person name="Huard M.D."/>
            <person name="Hughes L."/>
            <person name="Hurhula B."/>
            <person name="Husby M.E."/>
            <person name="Kamat A."/>
            <person name="Kanga B."/>
            <person name="Kashin S."/>
            <person name="Khazanovich D."/>
            <person name="Kisner P."/>
            <person name="Lance K."/>
            <person name="Lara M."/>
            <person name="Lee W."/>
            <person name="Lennon N."/>
            <person name="Letendre F."/>
            <person name="LeVine R."/>
            <person name="Lipovsky A."/>
            <person name="Liu X."/>
            <person name="Liu J."/>
            <person name="Liu S."/>
            <person name="Lokyitsang T."/>
            <person name="Lokyitsang Y."/>
            <person name="Lubonja R."/>
            <person name="Lui A."/>
            <person name="MacDonald P."/>
            <person name="Magnisalis V."/>
            <person name="Maru K."/>
            <person name="Matthews C."/>
            <person name="McCusker W."/>
            <person name="McDonough S."/>
            <person name="Mehta T."/>
            <person name="Meldrim J."/>
            <person name="Meneus L."/>
            <person name="Mihai O."/>
            <person name="Mihalev A."/>
            <person name="Mihova T."/>
            <person name="Mittelman R."/>
            <person name="Mlenga V."/>
            <person name="Montmayeur A."/>
            <person name="Mulrain L."/>
            <person name="Navidi A."/>
            <person name="Naylor J."/>
            <person name="Negash T."/>
            <person name="Nguyen T."/>
            <person name="Nguyen N."/>
            <person name="Nicol R."/>
            <person name="Norbu C."/>
            <person name="Norbu N."/>
            <person name="Novod N."/>
            <person name="O'Neill B."/>
            <person name="Osman S."/>
            <person name="Markiewicz E."/>
            <person name="Oyono O.L."/>
            <person name="Patti C."/>
            <person name="Phunkhang P."/>
            <person name="Pierre F."/>
            <person name="Priest M."/>
            <person name="Raghuraman S."/>
            <person name="Rege F."/>
            <person name="Reyes R."/>
            <person name="Rise C."/>
            <person name="Rogov P."/>
            <person name="Ross K."/>
            <person name="Ryan E."/>
            <person name="Settipalli S."/>
            <person name="Shea T."/>
            <person name="Sherpa N."/>
            <person name="Shi L."/>
            <person name="Shih D."/>
            <person name="Sparrow T."/>
            <person name="Spaulding J."/>
            <person name="Stalker J."/>
            <person name="Stange-Thomann N."/>
            <person name="Stavropoulos S."/>
            <person name="Stone C."/>
            <person name="Strader C."/>
            <person name="Tesfaye S."/>
            <person name="Thomson T."/>
            <person name="Thoulutsang Y."/>
            <person name="Thoulutsang D."/>
            <person name="Topham K."/>
            <person name="Topping I."/>
            <person name="Tsamla T."/>
            <person name="Vassiliev H."/>
            <person name="Vo A."/>
            <person name="Wangchuk T."/>
            <person name="Wangdi T."/>
            <person name="Weiand M."/>
            <person name="Wilkinson J."/>
            <person name="Wilson A."/>
            <person name="Yadav S."/>
            <person name="Young G."/>
            <person name="Yu Q."/>
            <person name="Zembek L."/>
            <person name="Zhong D."/>
            <person name="Zimmer A."/>
            <person name="Zwirko Z."/>
            <person name="Jaffe D.B."/>
            <person name="Alvarez P."/>
            <person name="Brockman W."/>
            <person name="Butler J."/>
            <person name="Chin C."/>
            <person name="Gnerre S."/>
            <person name="Grabherr M."/>
            <person name="Kleber M."/>
            <person name="Mauceli E."/>
            <person name="MacCallum I."/>
        </authorList>
    </citation>
    <scope>NUCLEOTIDE SEQUENCE [LARGE SCALE GENOMIC DNA]</scope>
    <source>
        <strain evidence="4">Tucson 15010-1051.87</strain>
    </source>
</reference>
<protein>
    <recommendedName>
        <fullName evidence="5">Lipocalin/cytosolic fatty-acid binding domain-containing protein</fullName>
    </recommendedName>
</protein>
<dbReference type="InterPro" id="IPR012674">
    <property type="entry name" value="Calycin"/>
</dbReference>
<keyword evidence="4" id="KW-1185">Reference proteome</keyword>
<sequence length="235" mass="26304">MFIMDPQICMVLLLLGCAMHSVWSQTTEIPETTDETETTETTETTESPNFSCFTYEGTAVDLEGLSGYWYEVARAPDVDDMQCVNYSLPASPNDNNMLELQVEYVDTTNGQWESASESGSLAWDDNAKNGIFTWSIGEVTRLPVTYKLVSTDKTTYAFLCGYMGIAPVPIFKVWTRHRHLSVDDMLIIQQKFVDIGQVEQLAWVEQSLEKCNNSAMRTAGGALVAFALALILRYI</sequence>
<feature type="region of interest" description="Disordered" evidence="1">
    <location>
        <begin position="28"/>
        <end position="48"/>
    </location>
</feature>
<evidence type="ECO:0000313" key="3">
    <source>
        <dbReference type="EMBL" id="EDW60639.2"/>
    </source>
</evidence>
<evidence type="ECO:0000256" key="1">
    <source>
        <dbReference type="SAM" id="MobiDB-lite"/>
    </source>
</evidence>
<evidence type="ECO:0000256" key="2">
    <source>
        <dbReference type="SAM" id="SignalP"/>
    </source>
</evidence>
<evidence type="ECO:0008006" key="5">
    <source>
        <dbReference type="Google" id="ProtNLM"/>
    </source>
</evidence>
<evidence type="ECO:0000313" key="4">
    <source>
        <dbReference type="Proteomes" id="UP000008792"/>
    </source>
</evidence>
<feature type="chain" id="PRO_5006457247" description="Lipocalin/cytosolic fatty-acid binding domain-containing protein" evidence="2">
    <location>
        <begin position="25"/>
        <end position="235"/>
    </location>
</feature>
<gene>
    <name evidence="3" type="primary">Dvir\GJ21588</name>
    <name evidence="3" type="ORF">Dvir_GJ21588</name>
</gene>
<dbReference type="EMBL" id="CH940648">
    <property type="protein sequence ID" value="EDW60639.2"/>
    <property type="molecule type" value="Genomic_DNA"/>
</dbReference>
<dbReference type="OrthoDB" id="7816615at2759"/>
<name>B4LK50_DROVI</name>
<organism evidence="3 4">
    <name type="scientific">Drosophila virilis</name>
    <name type="common">Fruit fly</name>
    <dbReference type="NCBI Taxonomy" id="7244"/>
    <lineage>
        <taxon>Eukaryota</taxon>
        <taxon>Metazoa</taxon>
        <taxon>Ecdysozoa</taxon>
        <taxon>Arthropoda</taxon>
        <taxon>Hexapoda</taxon>
        <taxon>Insecta</taxon>
        <taxon>Pterygota</taxon>
        <taxon>Neoptera</taxon>
        <taxon>Endopterygota</taxon>
        <taxon>Diptera</taxon>
        <taxon>Brachycera</taxon>
        <taxon>Muscomorpha</taxon>
        <taxon>Ephydroidea</taxon>
        <taxon>Drosophilidae</taxon>
        <taxon>Drosophila</taxon>
    </lineage>
</organism>
<proteinExistence type="predicted"/>
<dbReference type="eggNOG" id="ENOG502T86S">
    <property type="taxonomic scope" value="Eukaryota"/>
</dbReference>
<feature type="compositionally biased region" description="Acidic residues" evidence="1">
    <location>
        <begin position="31"/>
        <end position="40"/>
    </location>
</feature>
<feature type="signal peptide" evidence="2">
    <location>
        <begin position="1"/>
        <end position="24"/>
    </location>
</feature>